<protein>
    <submittedName>
        <fullName evidence="1">Uncharacterized protein</fullName>
    </submittedName>
</protein>
<evidence type="ECO:0000313" key="1">
    <source>
        <dbReference type="EMBL" id="EEF30638.1"/>
    </source>
</evidence>
<dbReference type="EMBL" id="EQ974305">
    <property type="protein sequence ID" value="EEF30638.1"/>
    <property type="molecule type" value="Genomic_DNA"/>
</dbReference>
<gene>
    <name evidence="1" type="ORF">RCOM_0729680</name>
</gene>
<evidence type="ECO:0000313" key="2">
    <source>
        <dbReference type="Proteomes" id="UP000008311"/>
    </source>
</evidence>
<dbReference type="InParanoid" id="B9T0I0"/>
<sequence length="68" mass="7432">MMINVASVWTSAAFLSGENGFAESWILNIEPGKKKLKGKTLHVGIEIGTRQQGCRKKEKLNMKGVDVG</sequence>
<proteinExistence type="predicted"/>
<name>B9T0I0_RICCO</name>
<reference evidence="2" key="1">
    <citation type="journal article" date="2010" name="Nat. Biotechnol.">
        <title>Draft genome sequence of the oilseed species Ricinus communis.</title>
        <authorList>
            <person name="Chan A.P."/>
            <person name="Crabtree J."/>
            <person name="Zhao Q."/>
            <person name="Lorenzi H."/>
            <person name="Orvis J."/>
            <person name="Puiu D."/>
            <person name="Melake-Berhan A."/>
            <person name="Jones K.M."/>
            <person name="Redman J."/>
            <person name="Chen G."/>
            <person name="Cahoon E.B."/>
            <person name="Gedil M."/>
            <person name="Stanke M."/>
            <person name="Haas B.J."/>
            <person name="Wortman J.R."/>
            <person name="Fraser-Liggett C.M."/>
            <person name="Ravel J."/>
            <person name="Rabinowicz P.D."/>
        </authorList>
    </citation>
    <scope>NUCLEOTIDE SEQUENCE [LARGE SCALE GENOMIC DNA]</scope>
    <source>
        <strain evidence="2">cv. Hale</strain>
    </source>
</reference>
<accession>B9T0I0</accession>
<keyword evidence="2" id="KW-1185">Reference proteome</keyword>
<organism evidence="1 2">
    <name type="scientific">Ricinus communis</name>
    <name type="common">Castor bean</name>
    <dbReference type="NCBI Taxonomy" id="3988"/>
    <lineage>
        <taxon>Eukaryota</taxon>
        <taxon>Viridiplantae</taxon>
        <taxon>Streptophyta</taxon>
        <taxon>Embryophyta</taxon>
        <taxon>Tracheophyta</taxon>
        <taxon>Spermatophyta</taxon>
        <taxon>Magnoliopsida</taxon>
        <taxon>eudicotyledons</taxon>
        <taxon>Gunneridae</taxon>
        <taxon>Pentapetalae</taxon>
        <taxon>rosids</taxon>
        <taxon>fabids</taxon>
        <taxon>Malpighiales</taxon>
        <taxon>Euphorbiaceae</taxon>
        <taxon>Acalyphoideae</taxon>
        <taxon>Acalypheae</taxon>
        <taxon>Ricinus</taxon>
    </lineage>
</organism>
<dbReference type="Proteomes" id="UP000008311">
    <property type="component" value="Unassembled WGS sequence"/>
</dbReference>
<dbReference type="AlphaFoldDB" id="B9T0I0"/>